<protein>
    <submittedName>
        <fullName evidence="2">Uncharacterized protein</fullName>
    </submittedName>
</protein>
<proteinExistence type="predicted"/>
<feature type="region of interest" description="Disordered" evidence="1">
    <location>
        <begin position="545"/>
        <end position="564"/>
    </location>
</feature>
<dbReference type="RefSeq" id="WP_183220499.1">
    <property type="nucleotide sequence ID" value="NZ_CP123998.1"/>
</dbReference>
<keyword evidence="3" id="KW-1185">Reference proteome</keyword>
<name>A0ABR6P9Y9_9SPIR</name>
<evidence type="ECO:0000313" key="3">
    <source>
        <dbReference type="Proteomes" id="UP000555838"/>
    </source>
</evidence>
<comment type="caution">
    <text evidence="2">The sequence shown here is derived from an EMBL/GenBank/DDBJ whole genome shotgun (WGS) entry which is preliminary data.</text>
</comment>
<reference evidence="2 3" key="1">
    <citation type="submission" date="2020-08" db="EMBL/GenBank/DDBJ databases">
        <title>Genomic Encyclopedia of Type Strains, Phase IV (KMG-IV): sequencing the most valuable type-strain genomes for metagenomic binning, comparative biology and taxonomic classification.</title>
        <authorList>
            <person name="Goeker M."/>
        </authorList>
    </citation>
    <scope>NUCLEOTIDE SEQUENCE [LARGE SCALE GENOMIC DNA]</scope>
    <source>
        <strain evidence="2 3">DSM 24625</strain>
    </source>
</reference>
<dbReference type="EMBL" id="JACHFG010000002">
    <property type="protein sequence ID" value="MBB6043082.1"/>
    <property type="molecule type" value="Genomic_DNA"/>
</dbReference>
<gene>
    <name evidence="2" type="ORF">HNP68_000695</name>
</gene>
<evidence type="ECO:0000256" key="1">
    <source>
        <dbReference type="SAM" id="MobiDB-lite"/>
    </source>
</evidence>
<evidence type="ECO:0000313" key="2">
    <source>
        <dbReference type="EMBL" id="MBB6043082.1"/>
    </source>
</evidence>
<sequence length="583" mass="68097">MKKLPEIFYMSSKEVDILISQLGISSDTQKSILKTILSYKKDAIDYSSFIEEHSVKIRGLKGELDFLFRKLYEVKRGIITSKIATDGEFLPDSIILTDEASYDFYYYSIDDLFLKTYIGIELFSSLLTVKNVESSLLVFQNEFIAIADSDINYKFFETKSRLKEILVWKSLIIPSSRALYFIEFVKKIFFNIASNNIVKDVFVRVKGLKLGDYERALEEGKNVIGSISKILSGIIEIKDEVLGKKGITFSKNYFVFLDFLNLFIKNEKDLEELKAVEAIKIDESLKAIEKTLEFKKGSIDTGEFFSILKVYSEGLNDPENFLLVANMYFFESKIHDILPKIFQVKENFYLYKPFAYEFFLEEYEKVLQFLNSELRVSIFKILSFGDDPSSIFTEEGLEEVINRLVVSRYIMNEYCLKNKVKFLDLIVSHYRRIYKTQSVQVHIKDLIKVEAAKYFKNSNELLPLYKIYKLDLYSLLNAAYKDLSLFKRIVLFLTGKHQSYKEALSRLDFRAGLNKSGSGLFDSNERVKRQLEKIRRQREEIKAQVRNSFPKKSTTPKQVTNKNYTKQEQDEAWVKFGDRIQKK</sequence>
<accession>A0ABR6P9Y9</accession>
<organism evidence="2 3">
    <name type="scientific">Borreliella yangtzensis</name>
    <dbReference type="NCBI Taxonomy" id="683292"/>
    <lineage>
        <taxon>Bacteria</taxon>
        <taxon>Pseudomonadati</taxon>
        <taxon>Spirochaetota</taxon>
        <taxon>Spirochaetia</taxon>
        <taxon>Spirochaetales</taxon>
        <taxon>Borreliaceae</taxon>
        <taxon>Borreliella</taxon>
    </lineage>
</organism>
<dbReference type="Proteomes" id="UP000555838">
    <property type="component" value="Unassembled WGS sequence"/>
</dbReference>